<evidence type="ECO:0000313" key="3">
    <source>
        <dbReference type="Proteomes" id="UP000182762"/>
    </source>
</evidence>
<dbReference type="InterPro" id="IPR011330">
    <property type="entry name" value="Glyco_hydro/deAcase_b/a-brl"/>
</dbReference>
<dbReference type="EMBL" id="FOXX01000024">
    <property type="protein sequence ID" value="SFQ88019.1"/>
    <property type="molecule type" value="Genomic_DNA"/>
</dbReference>
<reference evidence="2 3" key="1">
    <citation type="submission" date="2016-10" db="EMBL/GenBank/DDBJ databases">
        <authorList>
            <person name="Varghese N."/>
            <person name="Submissions S."/>
        </authorList>
    </citation>
    <scope>NUCLEOTIDE SEQUENCE [LARGE SCALE GENOMIC DNA]</scope>
    <source>
        <strain evidence="2 3">DSM 13796</strain>
    </source>
</reference>
<dbReference type="PANTHER" id="PTHR10587">
    <property type="entry name" value="GLYCOSYL TRANSFERASE-RELATED"/>
    <property type="match status" value="1"/>
</dbReference>
<proteinExistence type="predicted"/>
<evidence type="ECO:0000259" key="1">
    <source>
        <dbReference type="PROSITE" id="PS51677"/>
    </source>
</evidence>
<dbReference type="PANTHER" id="PTHR10587:SF128">
    <property type="entry name" value="POLYSACCHARIDE DEACETYLASE PDAB-RELATED"/>
    <property type="match status" value="1"/>
</dbReference>
<protein>
    <submittedName>
        <fullName evidence="2">Polysaccharide deacetylase family sporulation protein PdaB</fullName>
    </submittedName>
</protein>
<evidence type="ECO:0000313" key="2">
    <source>
        <dbReference type="EMBL" id="SFQ88019.1"/>
    </source>
</evidence>
<keyword evidence="3" id="KW-1185">Reference proteome</keyword>
<dbReference type="Proteomes" id="UP000182762">
    <property type="component" value="Unassembled WGS sequence"/>
</dbReference>
<dbReference type="Pfam" id="PF01522">
    <property type="entry name" value="Polysacc_deac_1"/>
    <property type="match status" value="1"/>
</dbReference>
<comment type="caution">
    <text evidence="2">The sequence shown here is derived from an EMBL/GenBank/DDBJ whole genome shotgun (WGS) entry which is preliminary data.</text>
</comment>
<organism evidence="2 3">
    <name type="scientific">Priestia endophytica DSM 13796</name>
    <dbReference type="NCBI Taxonomy" id="1121089"/>
    <lineage>
        <taxon>Bacteria</taxon>
        <taxon>Bacillati</taxon>
        <taxon>Bacillota</taxon>
        <taxon>Bacilli</taxon>
        <taxon>Bacillales</taxon>
        <taxon>Bacillaceae</taxon>
        <taxon>Priestia</taxon>
    </lineage>
</organism>
<dbReference type="InterPro" id="IPR014132">
    <property type="entry name" value="PdaB-like"/>
</dbReference>
<dbReference type="Gene3D" id="3.20.20.370">
    <property type="entry name" value="Glycoside hydrolase/deacetylase"/>
    <property type="match status" value="1"/>
</dbReference>
<dbReference type="NCBIfam" id="TIGR02764">
    <property type="entry name" value="spore_ybaN_pdaB"/>
    <property type="match status" value="1"/>
</dbReference>
<dbReference type="SUPFAM" id="SSF88713">
    <property type="entry name" value="Glycoside hydrolase/deacetylase"/>
    <property type="match status" value="1"/>
</dbReference>
<feature type="domain" description="NodB homology" evidence="1">
    <location>
        <begin position="57"/>
        <end position="239"/>
    </location>
</feature>
<dbReference type="InterPro" id="IPR050248">
    <property type="entry name" value="Polysacc_deacetylase_ArnD"/>
</dbReference>
<sequence>MNFFYTINGSRAKQIVLVLILSFFAGGFLLTQTLFHIPVFSSKDGPKAIYENGTIKDKVSLTFNISWGDEKAEEILDTLRSHDIDNATFFLSASWAERHPEIVKRIQEDGHEIGSMGYAYESYTSLEAQEIRQDIAKSEKAFKTLGVDKIKLLRPPNGHFDKETLKIAEAYNYTIVHWSLNTEDWLNPGVDKIVRNATEKIKGGDIVLLHASDSAQQTNEALPSIIRELSKKKLKTTTVSSLISGATSKSEEIK</sequence>
<dbReference type="PROSITE" id="PS51677">
    <property type="entry name" value="NODB"/>
    <property type="match status" value="1"/>
</dbReference>
<dbReference type="InterPro" id="IPR002509">
    <property type="entry name" value="NODB_dom"/>
</dbReference>
<dbReference type="RefSeq" id="WP_061802678.1">
    <property type="nucleotide sequence ID" value="NZ_FOXX01000024.1"/>
</dbReference>
<name>A0A1I6C4B0_9BACI</name>
<dbReference type="GeneID" id="93713443"/>
<accession>A0A1I6C4B0</accession>
<gene>
    <name evidence="2" type="ORF">SAMN02745910_04931</name>
</gene>